<evidence type="ECO:0000313" key="2">
    <source>
        <dbReference type="EMBL" id="KAJ1643574.1"/>
    </source>
</evidence>
<keyword evidence="3" id="KW-1185">Reference proteome</keyword>
<evidence type="ECO:0000256" key="1">
    <source>
        <dbReference type="SAM" id="MobiDB-lite"/>
    </source>
</evidence>
<proteinExistence type="predicted"/>
<sequence length="259" mass="26721">MGQAKASGTAAKPPQASGSNSSSGPYIPLPESGETLLSYLDPTISFAQQIGVSSGPSVSAGAAAIDHPVNNNDWVADLTLFAPDGNSGTRVFSNVAGERFDNVDINRVAVDNQISNPTLIKVSEDSGVISNGNNDALNANQSSATPSASIVKRRGYEEVNDYSSSLVQVAPPAVLSLQLPAYHPAPPVETKPQVVEIPKYSPSAPVVEMPTYTPTVSAVESTSYSSASEVISATYAALSSVVSSTPVTLPATGYKKSSY</sequence>
<reference evidence="2" key="1">
    <citation type="submission" date="2022-07" db="EMBL/GenBank/DDBJ databases">
        <title>Phylogenomic reconstructions and comparative analyses of Kickxellomycotina fungi.</title>
        <authorList>
            <person name="Reynolds N.K."/>
            <person name="Stajich J.E."/>
            <person name="Barry K."/>
            <person name="Grigoriev I.V."/>
            <person name="Crous P."/>
            <person name="Smith M.E."/>
        </authorList>
    </citation>
    <scope>NUCLEOTIDE SEQUENCE</scope>
    <source>
        <strain evidence="2">NBRC 105413</strain>
    </source>
</reference>
<name>A0A9W7XHX1_9FUNG</name>
<comment type="caution">
    <text evidence="2">The sequence shown here is derived from an EMBL/GenBank/DDBJ whole genome shotgun (WGS) entry which is preliminary data.</text>
</comment>
<protein>
    <submittedName>
        <fullName evidence="2">Uncharacterized protein</fullName>
    </submittedName>
</protein>
<feature type="region of interest" description="Disordered" evidence="1">
    <location>
        <begin position="1"/>
        <end position="29"/>
    </location>
</feature>
<dbReference type="Proteomes" id="UP001145021">
    <property type="component" value="Unassembled WGS sequence"/>
</dbReference>
<dbReference type="AlphaFoldDB" id="A0A9W7XHX1"/>
<gene>
    <name evidence="2" type="ORF">LPJ64_004655</name>
</gene>
<organism evidence="2 3">
    <name type="scientific">Coemansia asiatica</name>
    <dbReference type="NCBI Taxonomy" id="1052880"/>
    <lineage>
        <taxon>Eukaryota</taxon>
        <taxon>Fungi</taxon>
        <taxon>Fungi incertae sedis</taxon>
        <taxon>Zoopagomycota</taxon>
        <taxon>Kickxellomycotina</taxon>
        <taxon>Kickxellomycetes</taxon>
        <taxon>Kickxellales</taxon>
        <taxon>Kickxellaceae</taxon>
        <taxon>Coemansia</taxon>
    </lineage>
</organism>
<evidence type="ECO:0000313" key="3">
    <source>
        <dbReference type="Proteomes" id="UP001145021"/>
    </source>
</evidence>
<accession>A0A9W7XHX1</accession>
<dbReference type="EMBL" id="JANBOH010000240">
    <property type="protein sequence ID" value="KAJ1643574.1"/>
    <property type="molecule type" value="Genomic_DNA"/>
</dbReference>